<dbReference type="RefSeq" id="WP_216469022.1">
    <property type="nucleotide sequence ID" value="NZ_JAHLQI010000001.1"/>
</dbReference>
<protein>
    <recommendedName>
        <fullName evidence="4">Stage III sporulation protein AG</fullName>
    </recommendedName>
</protein>
<evidence type="ECO:0000256" key="1">
    <source>
        <dbReference type="SAM" id="Phobius"/>
    </source>
</evidence>
<sequence>MKQERQSYQAMLLRLWERYKFFVVAILLGAVLTAGNLRPESGSQKQETKKQDEVFDLQAFQQQVADSLSQIDGAGSVTVLLSLETGEESVYAADVSESSQAAENNSSESYERSTSILSDGSYGEAPILIKSKYPTFRGAMILCEGADDDAVRLQIVHAVSALCGISSDHISVSKRIQ</sequence>
<keyword evidence="1" id="KW-0812">Transmembrane</keyword>
<evidence type="ECO:0008006" key="4">
    <source>
        <dbReference type="Google" id="ProtNLM"/>
    </source>
</evidence>
<evidence type="ECO:0000313" key="3">
    <source>
        <dbReference type="Proteomes" id="UP000783588"/>
    </source>
</evidence>
<gene>
    <name evidence="2" type="ORF">KQI75_02095</name>
</gene>
<keyword evidence="1" id="KW-0472">Membrane</keyword>
<comment type="caution">
    <text evidence="2">The sequence shown here is derived from an EMBL/GenBank/DDBJ whole genome shotgun (WGS) entry which is preliminary data.</text>
</comment>
<evidence type="ECO:0000313" key="2">
    <source>
        <dbReference type="EMBL" id="MBU5489428.1"/>
    </source>
</evidence>
<proteinExistence type="predicted"/>
<dbReference type="Proteomes" id="UP000783588">
    <property type="component" value="Unassembled WGS sequence"/>
</dbReference>
<keyword evidence="1" id="KW-1133">Transmembrane helix</keyword>
<name>A0ABS6EP19_9FIRM</name>
<organism evidence="2 3">
    <name type="scientific">Butyricicoccus intestinisimiae</name>
    <dbReference type="NCBI Taxonomy" id="2841509"/>
    <lineage>
        <taxon>Bacteria</taxon>
        <taxon>Bacillati</taxon>
        <taxon>Bacillota</taxon>
        <taxon>Clostridia</taxon>
        <taxon>Eubacteriales</taxon>
        <taxon>Butyricicoccaceae</taxon>
        <taxon>Butyricicoccus</taxon>
    </lineage>
</organism>
<feature type="transmembrane region" description="Helical" evidence="1">
    <location>
        <begin position="21"/>
        <end position="37"/>
    </location>
</feature>
<dbReference type="EMBL" id="JAHLQI010000001">
    <property type="protein sequence ID" value="MBU5489428.1"/>
    <property type="molecule type" value="Genomic_DNA"/>
</dbReference>
<keyword evidence="3" id="KW-1185">Reference proteome</keyword>
<reference evidence="2 3" key="1">
    <citation type="submission" date="2021-06" db="EMBL/GenBank/DDBJ databases">
        <authorList>
            <person name="Sun Q."/>
            <person name="Li D."/>
        </authorList>
    </citation>
    <scope>NUCLEOTIDE SEQUENCE [LARGE SCALE GENOMIC DNA]</scope>
    <source>
        <strain evidence="2 3">MSJd-7</strain>
    </source>
</reference>
<accession>A0ABS6EP19</accession>